<proteinExistence type="predicted"/>
<sequence>MDTSPSPPPPSTRRRRMKKSNQFKTHRLSPISLLHRFREAVFRLIMISALSKPTRPRTASPSPDHTARRATYHHRHLADPYNSEALADCIEFIKKTSVTVHGDTSAAAAIASSNTTVMPVPVM</sequence>
<evidence type="ECO:0000313" key="2">
    <source>
        <dbReference type="EMBL" id="CAL1361174.1"/>
    </source>
</evidence>
<accession>A0AAV2CY03</accession>
<name>A0AAV2CY03_9ROSI</name>
<dbReference type="EMBL" id="OZ034814">
    <property type="protein sequence ID" value="CAL1361174.1"/>
    <property type="molecule type" value="Genomic_DNA"/>
</dbReference>
<gene>
    <name evidence="2" type="ORF">LTRI10_LOCUS8563</name>
</gene>
<reference evidence="2 3" key="1">
    <citation type="submission" date="2024-04" db="EMBL/GenBank/DDBJ databases">
        <authorList>
            <person name="Fracassetti M."/>
        </authorList>
    </citation>
    <scope>NUCLEOTIDE SEQUENCE [LARGE SCALE GENOMIC DNA]</scope>
</reference>
<protein>
    <submittedName>
        <fullName evidence="2">Uncharacterized protein</fullName>
    </submittedName>
</protein>
<dbReference type="Proteomes" id="UP001497516">
    <property type="component" value="Chromosome 10"/>
</dbReference>
<keyword evidence="3" id="KW-1185">Reference proteome</keyword>
<dbReference type="PANTHER" id="PTHR35111:SF1">
    <property type="entry name" value="OS04G0115900 PROTEIN"/>
    <property type="match status" value="1"/>
</dbReference>
<evidence type="ECO:0000256" key="1">
    <source>
        <dbReference type="SAM" id="MobiDB-lite"/>
    </source>
</evidence>
<dbReference type="PANTHER" id="PTHR35111">
    <property type="entry name" value="F10A5.9-RELATED"/>
    <property type="match status" value="1"/>
</dbReference>
<dbReference type="AlphaFoldDB" id="A0AAV2CY03"/>
<feature type="compositionally biased region" description="Pro residues" evidence="1">
    <location>
        <begin position="1"/>
        <end position="11"/>
    </location>
</feature>
<feature type="compositionally biased region" description="Basic residues" evidence="1">
    <location>
        <begin position="12"/>
        <end position="25"/>
    </location>
</feature>
<organism evidence="2 3">
    <name type="scientific">Linum trigynum</name>
    <dbReference type="NCBI Taxonomy" id="586398"/>
    <lineage>
        <taxon>Eukaryota</taxon>
        <taxon>Viridiplantae</taxon>
        <taxon>Streptophyta</taxon>
        <taxon>Embryophyta</taxon>
        <taxon>Tracheophyta</taxon>
        <taxon>Spermatophyta</taxon>
        <taxon>Magnoliopsida</taxon>
        <taxon>eudicotyledons</taxon>
        <taxon>Gunneridae</taxon>
        <taxon>Pentapetalae</taxon>
        <taxon>rosids</taxon>
        <taxon>fabids</taxon>
        <taxon>Malpighiales</taxon>
        <taxon>Linaceae</taxon>
        <taxon>Linum</taxon>
    </lineage>
</organism>
<feature type="region of interest" description="Disordered" evidence="1">
    <location>
        <begin position="1"/>
        <end position="25"/>
    </location>
</feature>
<evidence type="ECO:0000313" key="3">
    <source>
        <dbReference type="Proteomes" id="UP001497516"/>
    </source>
</evidence>